<proteinExistence type="inferred from homology"/>
<keyword evidence="3" id="KW-0843">Virulence</keyword>
<dbReference type="InterPro" id="IPR010258">
    <property type="entry name" value="Conjugal_tfr_TrbG/VirB9/CagX"/>
</dbReference>
<evidence type="ECO:0000313" key="5">
    <source>
        <dbReference type="EMBL" id="AJW29412.1"/>
    </source>
</evidence>
<geneLocation type="plasmid" evidence="5">
    <name>201</name>
</geneLocation>
<keyword evidence="2 4" id="KW-0732">Signal</keyword>
<dbReference type="InterPro" id="IPR014148">
    <property type="entry name" value="VirB9"/>
</dbReference>
<accession>A0A0D4ZYQ6</accession>
<name>A0A0D4ZYQ6_9SPHN</name>
<dbReference type="CDD" id="cd06911">
    <property type="entry name" value="VirB9_CagX_TrbG"/>
    <property type="match status" value="1"/>
</dbReference>
<feature type="signal peptide" evidence="4">
    <location>
        <begin position="1"/>
        <end position="17"/>
    </location>
</feature>
<evidence type="ECO:0000256" key="3">
    <source>
        <dbReference type="ARBA" id="ARBA00023026"/>
    </source>
</evidence>
<organism evidence="5">
    <name type="scientific">Sphingomonas sp. NS2</name>
    <dbReference type="NCBI Taxonomy" id="908605"/>
    <lineage>
        <taxon>Bacteria</taxon>
        <taxon>Pseudomonadati</taxon>
        <taxon>Pseudomonadota</taxon>
        <taxon>Alphaproteobacteria</taxon>
        <taxon>Sphingomonadales</taxon>
        <taxon>Sphingomonadaceae</taxon>
        <taxon>Sphingomonas</taxon>
    </lineage>
</organism>
<comment type="similarity">
    <text evidence="1">Belongs to the TrbG/VirB9 family.</text>
</comment>
<reference evidence="5" key="1">
    <citation type="submission" date="2014-06" db="EMBL/GenBank/DDBJ databases">
        <title>Molecular and ecological studies on carbamate pesticide degrading bacteria isolated from agricultural soils.</title>
        <authorList>
            <person name="Kim D.-U."/>
            <person name="Ka J.-O."/>
        </authorList>
    </citation>
    <scope>NUCLEOTIDE SEQUENCE</scope>
    <source>
        <strain evidence="5">NS2</strain>
        <plasmid evidence="5">201</plasmid>
    </source>
</reference>
<dbReference type="InterPro" id="IPR038161">
    <property type="entry name" value="VirB9/CagX/TrbG_C_sf"/>
</dbReference>
<protein>
    <submittedName>
        <fullName evidence="5">Outer membrane and periplasm component of type IV secretion of T-DNA complex, has secretin-like domain, VirB9</fullName>
    </submittedName>
</protein>
<feature type="chain" id="PRO_5002290541" evidence="4">
    <location>
        <begin position="18"/>
        <end position="276"/>
    </location>
</feature>
<dbReference type="NCBIfam" id="TIGR02781">
    <property type="entry name" value="VirB9"/>
    <property type="match status" value="1"/>
</dbReference>
<dbReference type="Gene3D" id="2.60.40.2500">
    <property type="match status" value="1"/>
</dbReference>
<dbReference type="AlphaFoldDB" id="A0A0D4ZYQ6"/>
<keyword evidence="5" id="KW-0614">Plasmid</keyword>
<dbReference type="Pfam" id="PF03524">
    <property type="entry name" value="CagX"/>
    <property type="match status" value="1"/>
</dbReference>
<dbReference type="InterPro" id="IPR033645">
    <property type="entry name" value="VirB9/CagX/TrbG_C"/>
</dbReference>
<evidence type="ECO:0000256" key="1">
    <source>
        <dbReference type="ARBA" id="ARBA00006135"/>
    </source>
</evidence>
<evidence type="ECO:0000256" key="4">
    <source>
        <dbReference type="SAM" id="SignalP"/>
    </source>
</evidence>
<dbReference type="EMBL" id="KM017070">
    <property type="protein sequence ID" value="AJW29412.1"/>
    <property type="molecule type" value="Genomic_DNA"/>
</dbReference>
<sequence length="276" mass="30595">MVSAAMLAFALPMSARAENTPRPVTADHRVREVNYSDQNVIAIRSAFRTATQIEFAQGEVIKFVAMGDTVSWEVAPAENSLFIKPRERAGGTNLIVVTDYAGQKRNYTFALAAVANGRSSETFYKVRVRYPEQEAAARREAAARQQLTQVLAQQNGAIKAALDLGVLEGTRNLNYSVQGSSEIQPSEVTDNGQFTVLRFPNQREIPAIFTVNPDGSEATASFDVRDEFVVIHGVFRQLRLRRGKVVLCIYNDSPNFYGRDPKTDTASEVVERKTEN</sequence>
<gene>
    <name evidence="5" type="ORF">plasmid201_224</name>
</gene>
<evidence type="ECO:0000256" key="2">
    <source>
        <dbReference type="ARBA" id="ARBA00022729"/>
    </source>
</evidence>